<dbReference type="NCBIfam" id="NF035944">
    <property type="entry name" value="PEPxxWA-CTERM"/>
    <property type="match status" value="1"/>
</dbReference>
<evidence type="ECO:0000256" key="1">
    <source>
        <dbReference type="SAM" id="SignalP"/>
    </source>
</evidence>
<evidence type="ECO:0000313" key="2">
    <source>
        <dbReference type="EMBL" id="MEK8028869.1"/>
    </source>
</evidence>
<feature type="chain" id="PRO_5047260584" evidence="1">
    <location>
        <begin position="24"/>
        <end position="202"/>
    </location>
</feature>
<protein>
    <submittedName>
        <fullName evidence="2">PEPxxWA-CTERM sorting domain-containing protein</fullName>
    </submittedName>
</protein>
<comment type="caution">
    <text evidence="2">The sequence shown here is derived from an EMBL/GenBank/DDBJ whole genome shotgun (WGS) entry which is preliminary data.</text>
</comment>
<dbReference type="NCBIfam" id="TIGR02595">
    <property type="entry name" value="PEP_CTERM"/>
    <property type="match status" value="1"/>
</dbReference>
<sequence length="202" mass="20412">MNPILKPLLAGLLAAGAVSAASADTLDLSISADHSGVDDFWTATLDFVLPAGFSNAALDFSLLTADDRAVVQLNGTEILSLALSTGSGTAMVMTAGGSASPYSFQYVSGDPIARITGPFVEGVNTLSFIVNDTWSGGYGDLSGRRHGEISATSLQAAATVSYTAPAVTSAVTSAVPEPATWALMLGGLAVCGAGLRRGRNRG</sequence>
<dbReference type="EMBL" id="JBBUTF010000032">
    <property type="protein sequence ID" value="MEK8028869.1"/>
    <property type="molecule type" value="Genomic_DNA"/>
</dbReference>
<dbReference type="Proteomes" id="UP001368500">
    <property type="component" value="Unassembled WGS sequence"/>
</dbReference>
<keyword evidence="3" id="KW-1185">Reference proteome</keyword>
<keyword evidence="1" id="KW-0732">Signal</keyword>
<accession>A0ABU9BFZ5</accession>
<dbReference type="RefSeq" id="WP_341376656.1">
    <property type="nucleotide sequence ID" value="NZ_JBBUTF010000032.1"/>
</dbReference>
<proteinExistence type="predicted"/>
<gene>
    <name evidence="2" type="ORF">AACH11_23160</name>
</gene>
<reference evidence="2 3" key="1">
    <citation type="submission" date="2024-04" db="EMBL/GenBank/DDBJ databases">
        <title>Novel species of the genus Ideonella isolated from streams.</title>
        <authorList>
            <person name="Lu H."/>
        </authorList>
    </citation>
    <scope>NUCLEOTIDE SEQUENCE [LARGE SCALE GENOMIC DNA]</scope>
    <source>
        <strain evidence="2 3">BYS139W</strain>
    </source>
</reference>
<feature type="signal peptide" evidence="1">
    <location>
        <begin position="1"/>
        <end position="23"/>
    </location>
</feature>
<organism evidence="2 3">
    <name type="scientific">Pseudaquabacterium rugosum</name>
    <dbReference type="NCBI Taxonomy" id="2984194"/>
    <lineage>
        <taxon>Bacteria</taxon>
        <taxon>Pseudomonadati</taxon>
        <taxon>Pseudomonadota</taxon>
        <taxon>Betaproteobacteria</taxon>
        <taxon>Burkholderiales</taxon>
        <taxon>Sphaerotilaceae</taxon>
        <taxon>Pseudaquabacterium</taxon>
    </lineage>
</organism>
<evidence type="ECO:0000313" key="3">
    <source>
        <dbReference type="Proteomes" id="UP001368500"/>
    </source>
</evidence>
<dbReference type="InterPro" id="IPR013424">
    <property type="entry name" value="Ice-binding_C"/>
</dbReference>
<name>A0ABU9BFZ5_9BURK</name>